<evidence type="ECO:0000256" key="1">
    <source>
        <dbReference type="ARBA" id="ARBA00004141"/>
    </source>
</evidence>
<name>A0A812P545_9DINO</name>
<evidence type="ECO:0000256" key="3">
    <source>
        <dbReference type="ARBA" id="ARBA00022989"/>
    </source>
</evidence>
<evidence type="ECO:0000313" key="6">
    <source>
        <dbReference type="EMBL" id="CAE7329233.1"/>
    </source>
</evidence>
<dbReference type="Gene3D" id="1.10.287.70">
    <property type="match status" value="1"/>
</dbReference>
<sequence>MRTLFWTVVVVCLITYIFSIFGVVLISSQVAAAHAAALDAGNASAEEIDTLNMLVECTGSVWAWMYTLIQVLTLDSWNGIARPLQSYVSGSWAFFYSYIAVAAVAQARSQQSIRALVALNRLTLNPAPWSIARRVAKNPKP</sequence>
<comment type="caution">
    <text evidence="6">The sequence shown here is derived from an EMBL/GenBank/DDBJ whole genome shotgun (WGS) entry which is preliminary data.</text>
</comment>
<keyword evidence="2" id="KW-0812">Transmembrane</keyword>
<evidence type="ECO:0000313" key="7">
    <source>
        <dbReference type="Proteomes" id="UP000604046"/>
    </source>
</evidence>
<dbReference type="Proteomes" id="UP000604046">
    <property type="component" value="Unassembled WGS sequence"/>
</dbReference>
<keyword evidence="4" id="KW-0472">Membrane</keyword>
<gene>
    <name evidence="6" type="primary">Cacna1h</name>
    <name evidence="6" type="ORF">SNAT2548_LOCUS17233</name>
</gene>
<dbReference type="InterPro" id="IPR005821">
    <property type="entry name" value="Ion_trans_dom"/>
</dbReference>
<dbReference type="AlphaFoldDB" id="A0A812P545"/>
<evidence type="ECO:0000259" key="5">
    <source>
        <dbReference type="Pfam" id="PF00520"/>
    </source>
</evidence>
<comment type="subcellular location">
    <subcellularLocation>
        <location evidence="1">Membrane</location>
        <topology evidence="1">Multi-pass membrane protein</topology>
    </subcellularLocation>
</comment>
<dbReference type="Pfam" id="PF00520">
    <property type="entry name" value="Ion_trans"/>
    <property type="match status" value="1"/>
</dbReference>
<proteinExistence type="predicted"/>
<accession>A0A812P545</accession>
<keyword evidence="7" id="KW-1185">Reference proteome</keyword>
<protein>
    <submittedName>
        <fullName evidence="6">Cacna1h protein</fullName>
    </submittedName>
</protein>
<keyword evidence="3" id="KW-1133">Transmembrane helix</keyword>
<reference evidence="6" key="1">
    <citation type="submission" date="2021-02" db="EMBL/GenBank/DDBJ databases">
        <authorList>
            <person name="Dougan E. K."/>
            <person name="Rhodes N."/>
            <person name="Thang M."/>
            <person name="Chan C."/>
        </authorList>
    </citation>
    <scope>NUCLEOTIDE SEQUENCE</scope>
</reference>
<dbReference type="EMBL" id="CAJNDS010002104">
    <property type="protein sequence ID" value="CAE7329233.1"/>
    <property type="molecule type" value="Genomic_DNA"/>
</dbReference>
<evidence type="ECO:0000256" key="2">
    <source>
        <dbReference type="ARBA" id="ARBA00022692"/>
    </source>
</evidence>
<evidence type="ECO:0000256" key="4">
    <source>
        <dbReference type="ARBA" id="ARBA00023136"/>
    </source>
</evidence>
<organism evidence="6 7">
    <name type="scientific">Symbiodinium natans</name>
    <dbReference type="NCBI Taxonomy" id="878477"/>
    <lineage>
        <taxon>Eukaryota</taxon>
        <taxon>Sar</taxon>
        <taxon>Alveolata</taxon>
        <taxon>Dinophyceae</taxon>
        <taxon>Suessiales</taxon>
        <taxon>Symbiodiniaceae</taxon>
        <taxon>Symbiodinium</taxon>
    </lineage>
</organism>
<feature type="domain" description="Ion transport" evidence="5">
    <location>
        <begin position="1"/>
        <end position="103"/>
    </location>
</feature>